<name>X1H6D7_9ZZZZ</name>
<gene>
    <name evidence="2" type="ORF">S03H2_22902</name>
</gene>
<comment type="caution">
    <text evidence="2">The sequence shown here is derived from an EMBL/GenBank/DDBJ whole genome shotgun (WGS) entry which is preliminary data.</text>
</comment>
<reference evidence="2" key="1">
    <citation type="journal article" date="2014" name="Front. Microbiol.">
        <title>High frequency of phylogenetically diverse reductive dehalogenase-homologous genes in deep subseafloor sedimentary metagenomes.</title>
        <authorList>
            <person name="Kawai M."/>
            <person name="Futagami T."/>
            <person name="Toyoda A."/>
            <person name="Takaki Y."/>
            <person name="Nishi S."/>
            <person name="Hori S."/>
            <person name="Arai W."/>
            <person name="Tsubouchi T."/>
            <person name="Morono Y."/>
            <person name="Uchiyama I."/>
            <person name="Ito T."/>
            <person name="Fujiyama A."/>
            <person name="Inagaki F."/>
            <person name="Takami H."/>
        </authorList>
    </citation>
    <scope>NUCLEOTIDE SEQUENCE</scope>
    <source>
        <strain evidence="2">Expedition CK06-06</strain>
    </source>
</reference>
<sequence>DYHTRQINYITNNQGESLELYKRIKLDIERNGKPASAGRGYRSNPHRGATA</sequence>
<evidence type="ECO:0000256" key="1">
    <source>
        <dbReference type="SAM" id="MobiDB-lite"/>
    </source>
</evidence>
<accession>X1H6D7</accession>
<feature type="region of interest" description="Disordered" evidence="1">
    <location>
        <begin position="31"/>
        <end position="51"/>
    </location>
</feature>
<organism evidence="2">
    <name type="scientific">marine sediment metagenome</name>
    <dbReference type="NCBI Taxonomy" id="412755"/>
    <lineage>
        <taxon>unclassified sequences</taxon>
        <taxon>metagenomes</taxon>
        <taxon>ecological metagenomes</taxon>
    </lineage>
</organism>
<feature type="non-terminal residue" evidence="2">
    <location>
        <position position="1"/>
    </location>
</feature>
<protein>
    <submittedName>
        <fullName evidence="2">Uncharacterized protein</fullName>
    </submittedName>
</protein>
<evidence type="ECO:0000313" key="2">
    <source>
        <dbReference type="EMBL" id="GAH40878.1"/>
    </source>
</evidence>
<dbReference type="EMBL" id="BARU01012415">
    <property type="protein sequence ID" value="GAH40878.1"/>
    <property type="molecule type" value="Genomic_DNA"/>
</dbReference>
<proteinExistence type="predicted"/>
<dbReference type="AlphaFoldDB" id="X1H6D7"/>